<organism evidence="8">
    <name type="scientific">invertebrate metagenome</name>
    <dbReference type="NCBI Taxonomy" id="1711999"/>
    <lineage>
        <taxon>unclassified sequences</taxon>
        <taxon>metagenomes</taxon>
        <taxon>organismal metagenomes</taxon>
    </lineage>
</organism>
<dbReference type="Pfam" id="PF10415">
    <property type="entry name" value="FumaraseC_C"/>
    <property type="match status" value="1"/>
</dbReference>
<dbReference type="AlphaFoldDB" id="A0A2H9T7J4"/>
<protein>
    <recommendedName>
        <fullName evidence="2">fumarate hydratase</fullName>
        <ecNumber evidence="2">4.2.1.2</ecNumber>
    </recommendedName>
</protein>
<dbReference type="GO" id="GO:0006106">
    <property type="term" value="P:fumarate metabolic process"/>
    <property type="evidence" value="ECO:0007669"/>
    <property type="project" value="InterPro"/>
</dbReference>
<dbReference type="PRINTS" id="PR00145">
    <property type="entry name" value="ARGSUCLYASE"/>
</dbReference>
<keyword evidence="3" id="KW-0963">Cytoplasm</keyword>
<dbReference type="Gene3D" id="1.20.200.10">
    <property type="entry name" value="Fumarase/aspartase (Central domain)"/>
    <property type="match status" value="1"/>
</dbReference>
<dbReference type="HAMAP" id="MF_00743">
    <property type="entry name" value="FumaraseC"/>
    <property type="match status" value="1"/>
</dbReference>
<name>A0A2H9T7J4_9ZZZZ</name>
<proteinExistence type="inferred from homology"/>
<dbReference type="InterPro" id="IPR022761">
    <property type="entry name" value="Fumarate_lyase_N"/>
</dbReference>
<comment type="similarity">
    <text evidence="1">Belongs to the class-II fumarase/aspartase family. Fumarase subfamily.</text>
</comment>
<sequence length="493" mass="52731">MVSFLFRVMSGSLGYWNIPQVGYHKKMNTSYDASGSFRTEQDSLGEVSVPENALYGAQTQRAVDNFKISGQPLPAEFIHAVARIKKSAAIANQSMNFLTAEETKAISDAADSIVAGKYPDQFPIDVYQTGSGTSTNMNVNEVIVHIARQDSQKTLSPNDHVNKGQSSNDVIPSAIHVVSAQLVKQQLLPALETLEAMLDQRAKELENVAKTGRTHLMDAMPVTMGQELSGWKAMIQQDKAHIVHAFDELCHLTLGGTAVGTGTNTDPAFAGKVCQALSQEMGITFSPTANFFAAQSLPSAPLALSAALKGLAATLMKIANDLRWMNSGPFSGLGEIALPVLQPGSSIMPGKVNPVIPEAVAMVAAQLIGFDAAVTIATQSGSFQLNVMLPLIANNLVQGIQLASNACTALTEKALAGFEVRRDHINESLYRNPILVTALNPIVGYMKAAKIAKRAYAENRSVIDVACDETDMDRAELEKLLNPVHLTKGGISK</sequence>
<dbReference type="Gene3D" id="1.10.275.10">
    <property type="entry name" value="Fumarase/aspartase (N-terminal domain)"/>
    <property type="match status" value="1"/>
</dbReference>
<accession>A0A2H9T7J4</accession>
<dbReference type="EC" id="4.2.1.2" evidence="2"/>
<keyword evidence="5 8" id="KW-0456">Lyase</keyword>
<feature type="domain" description="Fumarate lyase N-terminal" evidence="6">
    <location>
        <begin position="45"/>
        <end position="369"/>
    </location>
</feature>
<feature type="domain" description="Fumarase C C-terminal" evidence="7">
    <location>
        <begin position="435"/>
        <end position="488"/>
    </location>
</feature>
<comment type="caution">
    <text evidence="8">The sequence shown here is derived from an EMBL/GenBank/DDBJ whole genome shotgun (WGS) entry which is preliminary data.</text>
</comment>
<keyword evidence="4" id="KW-0816">Tricarboxylic acid cycle</keyword>
<reference evidence="8" key="1">
    <citation type="journal article" date="2017" name="Appl. Environ. Microbiol.">
        <title>Molecular characterization of an Endozoicomonas-like organism causing infection in king scallop Pecten maximus L.</title>
        <authorList>
            <person name="Cano I."/>
            <person name="van Aerle R."/>
            <person name="Ross S."/>
            <person name="Verner-Jeffreys D.W."/>
            <person name="Paley R.K."/>
            <person name="Rimmer G."/>
            <person name="Ryder D."/>
            <person name="Hooper P."/>
            <person name="Stone D."/>
            <person name="Feist S.W."/>
        </authorList>
    </citation>
    <scope>NUCLEOTIDE SEQUENCE</scope>
</reference>
<dbReference type="Gene3D" id="1.10.40.30">
    <property type="entry name" value="Fumarase/aspartase (C-terminal domain)"/>
    <property type="match status" value="1"/>
</dbReference>
<dbReference type="EMBL" id="NSIT01000090">
    <property type="protein sequence ID" value="PJE79174.1"/>
    <property type="molecule type" value="Genomic_DNA"/>
</dbReference>
<dbReference type="PROSITE" id="PS00163">
    <property type="entry name" value="FUMARATE_LYASES"/>
    <property type="match status" value="1"/>
</dbReference>
<dbReference type="CDD" id="cd01362">
    <property type="entry name" value="Fumarase_classII"/>
    <property type="match status" value="1"/>
</dbReference>
<dbReference type="PANTHER" id="PTHR11444:SF22">
    <property type="entry name" value="FUMARATE HYDRATASE CLASS II"/>
    <property type="match status" value="1"/>
</dbReference>
<dbReference type="InterPro" id="IPR018951">
    <property type="entry name" value="Fumarase_C_C"/>
</dbReference>
<dbReference type="InterPro" id="IPR020557">
    <property type="entry name" value="Fumarate_lyase_CS"/>
</dbReference>
<dbReference type="PANTHER" id="PTHR11444">
    <property type="entry name" value="ASPARTATEAMMONIA/ARGININOSUCCINATE/ADENYLOSUCCINATE LYASE"/>
    <property type="match status" value="1"/>
</dbReference>
<dbReference type="GO" id="GO:0004333">
    <property type="term" value="F:fumarate hydratase activity"/>
    <property type="evidence" value="ECO:0007669"/>
    <property type="project" value="UniProtKB-EC"/>
</dbReference>
<evidence type="ECO:0000256" key="4">
    <source>
        <dbReference type="ARBA" id="ARBA00022532"/>
    </source>
</evidence>
<dbReference type="FunFam" id="1.10.275.10:FF:000001">
    <property type="entry name" value="Fumarate hydratase, mitochondrial"/>
    <property type="match status" value="1"/>
</dbReference>
<evidence type="ECO:0000256" key="1">
    <source>
        <dbReference type="ARBA" id="ARBA00009084"/>
    </source>
</evidence>
<dbReference type="InterPro" id="IPR000362">
    <property type="entry name" value="Fumarate_lyase_fam"/>
</dbReference>
<dbReference type="SUPFAM" id="SSF48557">
    <property type="entry name" value="L-aspartase-like"/>
    <property type="match status" value="1"/>
</dbReference>
<dbReference type="FunFam" id="1.10.40.30:FF:000002">
    <property type="entry name" value="Fumarate hydratase class II"/>
    <property type="match status" value="1"/>
</dbReference>
<gene>
    <name evidence="8" type="primary">fumC</name>
    <name evidence="8" type="ORF">CI610_01869</name>
</gene>
<evidence type="ECO:0000256" key="3">
    <source>
        <dbReference type="ARBA" id="ARBA00022490"/>
    </source>
</evidence>
<dbReference type="PRINTS" id="PR00149">
    <property type="entry name" value="FUMRATELYASE"/>
</dbReference>
<dbReference type="InterPro" id="IPR005677">
    <property type="entry name" value="Fum_hydII"/>
</dbReference>
<evidence type="ECO:0000256" key="5">
    <source>
        <dbReference type="ARBA" id="ARBA00023239"/>
    </source>
</evidence>
<evidence type="ECO:0000259" key="7">
    <source>
        <dbReference type="Pfam" id="PF10415"/>
    </source>
</evidence>
<evidence type="ECO:0000256" key="2">
    <source>
        <dbReference type="ARBA" id="ARBA00012921"/>
    </source>
</evidence>
<dbReference type="InterPro" id="IPR008948">
    <property type="entry name" value="L-Aspartase-like"/>
</dbReference>
<dbReference type="InterPro" id="IPR024083">
    <property type="entry name" value="Fumarase/histidase_N"/>
</dbReference>
<evidence type="ECO:0000313" key="8">
    <source>
        <dbReference type="EMBL" id="PJE79174.1"/>
    </source>
</evidence>
<dbReference type="FunFam" id="1.20.200.10:FF:000001">
    <property type="entry name" value="Fumarate hydratase, mitochondrial"/>
    <property type="match status" value="1"/>
</dbReference>
<dbReference type="GO" id="GO:0006099">
    <property type="term" value="P:tricarboxylic acid cycle"/>
    <property type="evidence" value="ECO:0007669"/>
    <property type="project" value="UniProtKB-KW"/>
</dbReference>
<evidence type="ECO:0000259" key="6">
    <source>
        <dbReference type="Pfam" id="PF00206"/>
    </source>
</evidence>
<dbReference type="Pfam" id="PF00206">
    <property type="entry name" value="Lyase_1"/>
    <property type="match status" value="1"/>
</dbReference>